<protein>
    <submittedName>
        <fullName evidence="9">DUF5979 domain-containing protein</fullName>
    </submittedName>
</protein>
<keyword evidence="2" id="KW-0964">Secreted</keyword>
<keyword evidence="3 6" id="KW-0732">Signal</keyword>
<dbReference type="Pfam" id="PF19407">
    <property type="entry name" value="DUF5979"/>
    <property type="match status" value="1"/>
</dbReference>
<keyword evidence="5" id="KW-0812">Transmembrane</keyword>
<dbReference type="Pfam" id="PF17802">
    <property type="entry name" value="SpaA"/>
    <property type="match status" value="1"/>
</dbReference>
<feature type="domain" description="SpaA-like prealbumin fold" evidence="7">
    <location>
        <begin position="421"/>
        <end position="507"/>
    </location>
</feature>
<feature type="transmembrane region" description="Helical" evidence="5">
    <location>
        <begin position="651"/>
        <end position="672"/>
    </location>
</feature>
<dbReference type="Proteomes" id="UP000831304">
    <property type="component" value="Chromosome"/>
</dbReference>
<dbReference type="EMBL" id="CP094533">
    <property type="protein sequence ID" value="UOE26725.1"/>
    <property type="molecule type" value="Genomic_DNA"/>
</dbReference>
<evidence type="ECO:0000256" key="3">
    <source>
        <dbReference type="ARBA" id="ARBA00022729"/>
    </source>
</evidence>
<keyword evidence="5" id="KW-1133">Transmembrane helix</keyword>
<dbReference type="PANTHER" id="PTHR36108:SF13">
    <property type="entry name" value="COLOSSIN-B-RELATED"/>
    <property type="match status" value="1"/>
</dbReference>
<accession>A0ABY4AU78</accession>
<sequence length="683" mass="70170">MPRYSSSGLPRPPAARGRPRWALSIAALVAALIPAIGVASSATAAPPAADLVEVTGCELGDGASPTVYVDPSWLASVPEGAVITLHGSEPDQLNFYDAATSTWTGRPIDGSLIGAPQCTGVKSGETITSPEWSYCLNHNLKVCSTSVYQRVSSVPVNSQTGAVTPAFTNDTTPLSAERYAQINWLATHAGTGGSADRQSLAWAIWCVANQIPDGATPGFEPYNGAYVPTTGGAKTTWDHCPIDLSRTKTPTNVYTEDGGDRVLSPAWKRLAADGDAASPMNNNWAAVSVDTAMQQPAIEITGPSAPVAIGQPIPFTITISTDQVNLDVPAGQTAALCADDTSGAIIDGRFLSFPNPATMNTASVCLEGQTADTTATLGISIAYLPSGDAALSSGDPACQGLIQVGDKRSSATARIAPSTTGSLRVHKQDAADATKSLAGAVFELHDTAGATVATLTTDASGNATATDLAPGSYRLIEITAPSGYVLDGTPRTVEIPGDVEVAIEVANTAAAELGGFAITKHVTGDGAPLIPASIEYRVGYAYEVDGTPTVGTLSLQNGTTKRIDGIPAGTVVTLTEEVPSPIDGVVYLGARFSGAGVIRSDAGADLTIEGNTMVEVALENPTSTTPPPPTPPANHHAETPNNDLAETGTRVAAFVLPAVLLLMVGGTAMLNARHRRREQSARK</sequence>
<comment type="similarity">
    <text evidence="1">Belongs to the serine-aspartate repeat-containing protein (SDr) family.</text>
</comment>
<dbReference type="PANTHER" id="PTHR36108">
    <property type="entry name" value="COLOSSIN-B-RELATED"/>
    <property type="match status" value="1"/>
</dbReference>
<evidence type="ECO:0000256" key="5">
    <source>
        <dbReference type="SAM" id="Phobius"/>
    </source>
</evidence>
<proteinExistence type="inferred from homology"/>
<reference evidence="9 10" key="1">
    <citation type="submission" date="2022-03" db="EMBL/GenBank/DDBJ databases">
        <title>Agromyces sp. isolated from the gut of P. brevitarsis seulensis larvae.</title>
        <authorList>
            <person name="Won M."/>
            <person name="Kwon S.-W."/>
        </authorList>
    </citation>
    <scope>NUCLEOTIDE SEQUENCE [LARGE SCALE GENOMIC DNA]</scope>
    <source>
        <strain evidence="9 10">KACC 16215</strain>
    </source>
</reference>
<keyword evidence="10" id="KW-1185">Reference proteome</keyword>
<evidence type="ECO:0000313" key="9">
    <source>
        <dbReference type="EMBL" id="UOE26725.1"/>
    </source>
</evidence>
<gene>
    <name evidence="9" type="ORF">MTP13_02800</name>
</gene>
<evidence type="ECO:0000313" key="10">
    <source>
        <dbReference type="Proteomes" id="UP000831304"/>
    </source>
</evidence>
<evidence type="ECO:0000256" key="4">
    <source>
        <dbReference type="SAM" id="MobiDB-lite"/>
    </source>
</evidence>
<dbReference type="RefSeq" id="WP_243569536.1">
    <property type="nucleotide sequence ID" value="NZ_BAAARD010000004.1"/>
</dbReference>
<feature type="signal peptide" evidence="6">
    <location>
        <begin position="1"/>
        <end position="44"/>
    </location>
</feature>
<dbReference type="InterPro" id="IPR046022">
    <property type="entry name" value="DUF5979"/>
</dbReference>
<evidence type="ECO:0000259" key="7">
    <source>
        <dbReference type="Pfam" id="PF17802"/>
    </source>
</evidence>
<feature type="domain" description="DUF5979" evidence="8">
    <location>
        <begin position="516"/>
        <end position="617"/>
    </location>
</feature>
<evidence type="ECO:0000259" key="8">
    <source>
        <dbReference type="Pfam" id="PF19407"/>
    </source>
</evidence>
<evidence type="ECO:0000256" key="1">
    <source>
        <dbReference type="ARBA" id="ARBA00007257"/>
    </source>
</evidence>
<dbReference type="InterPro" id="IPR013783">
    <property type="entry name" value="Ig-like_fold"/>
</dbReference>
<evidence type="ECO:0000256" key="6">
    <source>
        <dbReference type="SAM" id="SignalP"/>
    </source>
</evidence>
<evidence type="ECO:0000256" key="2">
    <source>
        <dbReference type="ARBA" id="ARBA00022525"/>
    </source>
</evidence>
<dbReference type="SUPFAM" id="SSF49478">
    <property type="entry name" value="Cna protein B-type domain"/>
    <property type="match status" value="1"/>
</dbReference>
<feature type="chain" id="PRO_5045503698" evidence="6">
    <location>
        <begin position="45"/>
        <end position="683"/>
    </location>
</feature>
<dbReference type="InterPro" id="IPR041033">
    <property type="entry name" value="SpaA_PFL_dom_1"/>
</dbReference>
<dbReference type="Gene3D" id="2.60.40.10">
    <property type="entry name" value="Immunoglobulins"/>
    <property type="match status" value="1"/>
</dbReference>
<keyword evidence="5" id="KW-0472">Membrane</keyword>
<name>A0ABY4AU78_9MICO</name>
<feature type="region of interest" description="Disordered" evidence="4">
    <location>
        <begin position="619"/>
        <end position="643"/>
    </location>
</feature>
<organism evidence="9 10">
    <name type="scientific">Agromyces soli</name>
    <dbReference type="NCBI Taxonomy" id="659012"/>
    <lineage>
        <taxon>Bacteria</taxon>
        <taxon>Bacillati</taxon>
        <taxon>Actinomycetota</taxon>
        <taxon>Actinomycetes</taxon>
        <taxon>Micrococcales</taxon>
        <taxon>Microbacteriaceae</taxon>
        <taxon>Agromyces</taxon>
    </lineage>
</organism>